<evidence type="ECO:0000256" key="4">
    <source>
        <dbReference type="ARBA" id="ARBA00022989"/>
    </source>
</evidence>
<feature type="transmembrane region" description="Helical" evidence="7">
    <location>
        <begin position="217"/>
        <end position="238"/>
    </location>
</feature>
<dbReference type="PANTHER" id="PTHR19139:SF199">
    <property type="entry name" value="MIP17260P"/>
    <property type="match status" value="1"/>
</dbReference>
<dbReference type="InterPro" id="IPR023271">
    <property type="entry name" value="Aquaporin-like"/>
</dbReference>
<feature type="transmembrane region" description="Helical" evidence="7">
    <location>
        <begin position="191"/>
        <end position="210"/>
    </location>
</feature>
<keyword evidence="5 7" id="KW-0472">Membrane</keyword>
<organism evidence="8 9">
    <name type="scientific">Diaporthe eres</name>
    <name type="common">Phomopsis oblonga</name>
    <dbReference type="NCBI Taxonomy" id="83184"/>
    <lineage>
        <taxon>Eukaryota</taxon>
        <taxon>Fungi</taxon>
        <taxon>Dikarya</taxon>
        <taxon>Ascomycota</taxon>
        <taxon>Pezizomycotina</taxon>
        <taxon>Sordariomycetes</taxon>
        <taxon>Sordariomycetidae</taxon>
        <taxon>Diaporthales</taxon>
        <taxon>Diaporthaceae</taxon>
        <taxon>Diaporthe</taxon>
        <taxon>Diaporthe eres species complex</taxon>
    </lineage>
</organism>
<feature type="transmembrane region" description="Helical" evidence="7">
    <location>
        <begin position="100"/>
        <end position="125"/>
    </location>
</feature>
<dbReference type="InterPro" id="IPR000425">
    <property type="entry name" value="MIP"/>
</dbReference>
<feature type="transmembrane region" description="Helical" evidence="7">
    <location>
        <begin position="59"/>
        <end position="80"/>
    </location>
</feature>
<keyword evidence="3 6" id="KW-0812">Transmembrane</keyword>
<keyword evidence="6" id="KW-0813">Transport</keyword>
<dbReference type="InterPro" id="IPR034294">
    <property type="entry name" value="Aquaporin_transptr"/>
</dbReference>
<evidence type="ECO:0008006" key="10">
    <source>
        <dbReference type="Google" id="ProtNLM"/>
    </source>
</evidence>
<proteinExistence type="inferred from homology"/>
<dbReference type="Proteomes" id="UP001430848">
    <property type="component" value="Unassembled WGS sequence"/>
</dbReference>
<dbReference type="SUPFAM" id="SSF81338">
    <property type="entry name" value="Aquaporin-like"/>
    <property type="match status" value="1"/>
</dbReference>
<feature type="transmembrane region" description="Helical" evidence="7">
    <location>
        <begin position="146"/>
        <end position="171"/>
    </location>
</feature>
<keyword evidence="9" id="KW-1185">Reference proteome</keyword>
<sequence length="328" mass="36060">MSSKMAIPIAYQPTRFTGDMDDAPLIIREQAGIEPYDLEPNGPTVHFFARWKDTVRGHIVAMISEFIGTFMFLFFAYAAAQIGNEKEDSLPLFNAPAGLSLLQISYIASVFGLSLGVNVWIFYRVSGGMFNPAVAIGLWIAGAFDWVRLVCVIPVQFLGAITAAGVVSALLPGKLQAENSLSSGTLPVQGLFLEVILTAELVMTIIMLAVEKSRTSFIAPLAIGFALFVAHLIARTLGVAIVNNNYVDEIWIFFVGPILGAVVAAALYHLLKAMGYETANPRQDDDGLGFYRIVHQPTRPNRLRRQSSDNLYNTYLQDMTSPRTRMKF</sequence>
<dbReference type="EMBL" id="JAKNSF020000008">
    <property type="protein sequence ID" value="KAK7737098.1"/>
    <property type="molecule type" value="Genomic_DNA"/>
</dbReference>
<evidence type="ECO:0000313" key="9">
    <source>
        <dbReference type="Proteomes" id="UP001430848"/>
    </source>
</evidence>
<feature type="transmembrane region" description="Helical" evidence="7">
    <location>
        <begin position="250"/>
        <end position="271"/>
    </location>
</feature>
<comment type="similarity">
    <text evidence="2 6">Belongs to the MIP/aquaporin (TC 1.A.8) family.</text>
</comment>
<evidence type="ECO:0000313" key="8">
    <source>
        <dbReference type="EMBL" id="KAK7737098.1"/>
    </source>
</evidence>
<evidence type="ECO:0000256" key="1">
    <source>
        <dbReference type="ARBA" id="ARBA00004141"/>
    </source>
</evidence>
<dbReference type="PRINTS" id="PR00783">
    <property type="entry name" value="MINTRINSICP"/>
</dbReference>
<reference evidence="8 9" key="1">
    <citation type="submission" date="2024-02" db="EMBL/GenBank/DDBJ databases">
        <title>De novo assembly and annotation of 12 fungi associated with fruit tree decline syndrome in Ontario, Canada.</title>
        <authorList>
            <person name="Sulman M."/>
            <person name="Ellouze W."/>
            <person name="Ilyukhin E."/>
        </authorList>
    </citation>
    <scope>NUCLEOTIDE SEQUENCE [LARGE SCALE GENOMIC DNA]</scope>
    <source>
        <strain evidence="8 9">M169</strain>
    </source>
</reference>
<evidence type="ECO:0000256" key="5">
    <source>
        <dbReference type="ARBA" id="ARBA00023136"/>
    </source>
</evidence>
<gene>
    <name evidence="8" type="ORF">SLS63_002889</name>
</gene>
<name>A0ABR1PHR4_DIAER</name>
<comment type="subcellular location">
    <subcellularLocation>
        <location evidence="1">Membrane</location>
        <topology evidence="1">Multi-pass membrane protein</topology>
    </subcellularLocation>
</comment>
<dbReference type="Pfam" id="PF00230">
    <property type="entry name" value="MIP"/>
    <property type="match status" value="1"/>
</dbReference>
<comment type="caution">
    <text evidence="8">The sequence shown here is derived from an EMBL/GenBank/DDBJ whole genome shotgun (WGS) entry which is preliminary data.</text>
</comment>
<dbReference type="Gene3D" id="1.20.1080.10">
    <property type="entry name" value="Glycerol uptake facilitator protein"/>
    <property type="match status" value="1"/>
</dbReference>
<dbReference type="PANTHER" id="PTHR19139">
    <property type="entry name" value="AQUAPORIN TRANSPORTER"/>
    <property type="match status" value="1"/>
</dbReference>
<keyword evidence="4 7" id="KW-1133">Transmembrane helix</keyword>
<accession>A0ABR1PHR4</accession>
<evidence type="ECO:0000256" key="6">
    <source>
        <dbReference type="RuleBase" id="RU000477"/>
    </source>
</evidence>
<evidence type="ECO:0000256" key="3">
    <source>
        <dbReference type="ARBA" id="ARBA00022692"/>
    </source>
</evidence>
<evidence type="ECO:0000256" key="2">
    <source>
        <dbReference type="ARBA" id="ARBA00006175"/>
    </source>
</evidence>
<evidence type="ECO:0000256" key="7">
    <source>
        <dbReference type="SAM" id="Phobius"/>
    </source>
</evidence>
<protein>
    <recommendedName>
        <fullName evidence="10">Aquaporin-2</fullName>
    </recommendedName>
</protein>